<evidence type="ECO:0000256" key="1">
    <source>
        <dbReference type="SAM" id="MobiDB-lite"/>
    </source>
</evidence>
<dbReference type="PANTHER" id="PTHR33327">
    <property type="entry name" value="ENDONUCLEASE"/>
    <property type="match status" value="1"/>
</dbReference>
<dbReference type="PANTHER" id="PTHR33327:SF3">
    <property type="entry name" value="RNA-DIRECTED DNA POLYMERASE"/>
    <property type="match status" value="1"/>
</dbReference>
<dbReference type="SUPFAM" id="SSF50630">
    <property type="entry name" value="Acid proteases"/>
    <property type="match status" value="1"/>
</dbReference>
<dbReference type="EMBL" id="GFAC01005832">
    <property type="protein sequence ID" value="JAT93356.1"/>
    <property type="molecule type" value="mRNA"/>
</dbReference>
<evidence type="ECO:0000313" key="2">
    <source>
        <dbReference type="EMBL" id="JAT93356.1"/>
    </source>
</evidence>
<feature type="non-terminal residue" evidence="2">
    <location>
        <position position="1"/>
    </location>
</feature>
<name>A0A1E1X2S5_9ACAR</name>
<organism evidence="2">
    <name type="scientific">Amblyomma aureolatum</name>
    <dbReference type="NCBI Taxonomy" id="187763"/>
    <lineage>
        <taxon>Eukaryota</taxon>
        <taxon>Metazoa</taxon>
        <taxon>Ecdysozoa</taxon>
        <taxon>Arthropoda</taxon>
        <taxon>Chelicerata</taxon>
        <taxon>Arachnida</taxon>
        <taxon>Acari</taxon>
        <taxon>Parasitiformes</taxon>
        <taxon>Ixodida</taxon>
        <taxon>Ixodoidea</taxon>
        <taxon>Ixodidae</taxon>
        <taxon>Amblyomminae</taxon>
        <taxon>Amblyomma</taxon>
    </lineage>
</organism>
<reference evidence="2" key="1">
    <citation type="journal article" date="2017" name="Front. Cell. Infect. Microbiol.">
        <title>The Distinct Transcriptional Response of the Midgut of Amblyomma sculptum and Amblyomma aureolatum Ticks to Rickettsia rickettsii Correlates to Their Differences in Susceptibility to Infection.</title>
        <authorList>
            <person name="Martins L.A."/>
            <person name="Galletti M.F.B.M."/>
            <person name="Ribeiro J.M."/>
            <person name="Fujita A."/>
            <person name="Costa F.B."/>
            <person name="Labruna M.B."/>
            <person name="Daffre S."/>
            <person name="Fogaca A.C."/>
        </authorList>
    </citation>
    <scope>NUCLEOTIDE SEQUENCE</scope>
</reference>
<feature type="region of interest" description="Disordered" evidence="1">
    <location>
        <begin position="132"/>
        <end position="157"/>
    </location>
</feature>
<feature type="non-terminal residue" evidence="2">
    <location>
        <position position="386"/>
    </location>
</feature>
<feature type="compositionally biased region" description="Basic and acidic residues" evidence="1">
    <location>
        <begin position="132"/>
        <end position="145"/>
    </location>
</feature>
<protein>
    <submittedName>
        <fullName evidence="2">Putative gag-pol polyprotein</fullName>
    </submittedName>
</protein>
<accession>A0A1E1X2S5</accession>
<dbReference type="AlphaFoldDB" id="A0A1E1X2S5"/>
<proteinExistence type="evidence at transcript level"/>
<dbReference type="Gene3D" id="2.40.70.10">
    <property type="entry name" value="Acid Proteases"/>
    <property type="match status" value="1"/>
</dbReference>
<sequence length="386" mass="43932">YEHLKTELIRRLSRSEYEKMRQLQSAELDERKPSQLLHHMRALAGNMETQDSLLRALWLQQLPPHAQAILRAQFMLPVDQLAEIADRVVEVSLPLLSPTVQAVAAPLNTTELACRIDDINRQLASLQRRLDQHLPMRHPQSRDRNTTPSQQPGDDDRCYYHQRFGDRARQCRPPCSAGHKGKCQWQLIDTAASCQSRGRRIFVTDQITKQRFLVDSGSDICCYPRVHLQGTRPPTSFELSAANRSTIKTYGSLRQHVQFKNLGRGLPWNFVIADVIEPIIGSDFLAHYNLLPDCRHDRLIDATSGHSSPGQRTTTHQPSIKVLAVENHSPYHAILAEFPGLTRPSGLPRDVQHSTVHYIRTTPGPPVFCRARRLAPDRMRIAKAEF</sequence>
<dbReference type="InterPro" id="IPR021109">
    <property type="entry name" value="Peptidase_aspartic_dom_sf"/>
</dbReference>